<dbReference type="InterPro" id="IPR004481">
    <property type="entry name" value="K/Na/Ca-exchanger"/>
</dbReference>
<dbReference type="NCBIfam" id="TIGR00367">
    <property type="entry name" value="calcium/sodium antiporter"/>
    <property type="match status" value="1"/>
</dbReference>
<dbReference type="InterPro" id="IPR004837">
    <property type="entry name" value="NaCa_Exmemb"/>
</dbReference>
<dbReference type="PANTHER" id="PTHR10846:SF8">
    <property type="entry name" value="INNER MEMBRANE PROTEIN YRBG"/>
    <property type="match status" value="1"/>
</dbReference>
<comment type="subcellular location">
    <subcellularLocation>
        <location evidence="1">Membrane</location>
        <topology evidence="1">Multi-pass membrane protein</topology>
    </subcellularLocation>
</comment>
<gene>
    <name evidence="7" type="primary">yrbG</name>
    <name evidence="7" type="ORF">GCM10011309_14560</name>
</gene>
<evidence type="ECO:0000256" key="3">
    <source>
        <dbReference type="ARBA" id="ARBA00022989"/>
    </source>
</evidence>
<organism evidence="7 8">
    <name type="scientific">Litorimonas cladophorae</name>
    <dbReference type="NCBI Taxonomy" id="1220491"/>
    <lineage>
        <taxon>Bacteria</taxon>
        <taxon>Pseudomonadati</taxon>
        <taxon>Pseudomonadota</taxon>
        <taxon>Alphaproteobacteria</taxon>
        <taxon>Maricaulales</taxon>
        <taxon>Robiginitomaculaceae</taxon>
    </lineage>
</organism>
<dbReference type="GO" id="GO:0006874">
    <property type="term" value="P:intracellular calcium ion homeostasis"/>
    <property type="evidence" value="ECO:0007669"/>
    <property type="project" value="TreeGrafter"/>
</dbReference>
<evidence type="ECO:0000256" key="2">
    <source>
        <dbReference type="ARBA" id="ARBA00022692"/>
    </source>
</evidence>
<name>A0A918KLG2_9PROT</name>
<feature type="transmembrane region" description="Helical" evidence="5">
    <location>
        <begin position="292"/>
        <end position="310"/>
    </location>
</feature>
<dbReference type="GO" id="GO:0005886">
    <property type="term" value="C:plasma membrane"/>
    <property type="evidence" value="ECO:0007669"/>
    <property type="project" value="TreeGrafter"/>
</dbReference>
<sequence length="314" mass="32250">MSILFVLIGLSLLVFGGDILVKGSVALATRLGMSKALIGVTLIGFGTSMPEFVATFGAAAKGAPDIAFGNVVGSNISNILMILGAATLISPIVIRMRGLTRDAIFVSFGSLAAVYWIYAGGISPLGGAVLIAAFVVYMTLTIRADLKAELEASVVDDILKPLSVPMSLLFAIGGIVLLVLGAEALIRGASDIARGFGVSEAIIGITIVGIGTSLPEATAAIISSLRGENDLAFANIVGSNVFNGLAILGVTALVHPMSFSVGGFSILDGVILCAATAAMFILALTHKELKRWEGALLVLAYVAYLVWLVLRAIG</sequence>
<dbReference type="Gene3D" id="6.10.280.80">
    <property type="entry name" value="NCX, peripheral helical region"/>
    <property type="match status" value="1"/>
</dbReference>
<dbReference type="RefSeq" id="WP_189583381.1">
    <property type="nucleotide sequence ID" value="NZ_BMYV01000001.1"/>
</dbReference>
<feature type="transmembrane region" description="Helical" evidence="5">
    <location>
        <begin position="266"/>
        <end position="286"/>
    </location>
</feature>
<dbReference type="GO" id="GO:0005262">
    <property type="term" value="F:calcium channel activity"/>
    <property type="evidence" value="ECO:0007669"/>
    <property type="project" value="TreeGrafter"/>
</dbReference>
<dbReference type="Gene3D" id="1.20.1420.30">
    <property type="entry name" value="NCX, central ion-binding region"/>
    <property type="match status" value="1"/>
</dbReference>
<feature type="transmembrane region" description="Helical" evidence="5">
    <location>
        <begin position="36"/>
        <end position="60"/>
    </location>
</feature>
<feature type="transmembrane region" description="Helical" evidence="5">
    <location>
        <begin position="72"/>
        <end position="93"/>
    </location>
</feature>
<feature type="domain" description="Sodium/calcium exchanger membrane region" evidence="6">
    <location>
        <begin position="2"/>
        <end position="142"/>
    </location>
</feature>
<evidence type="ECO:0000256" key="5">
    <source>
        <dbReference type="SAM" id="Phobius"/>
    </source>
</evidence>
<feature type="transmembrane region" description="Helical" evidence="5">
    <location>
        <begin position="192"/>
        <end position="212"/>
    </location>
</feature>
<feature type="domain" description="Sodium/calcium exchanger membrane region" evidence="6">
    <location>
        <begin position="167"/>
        <end position="309"/>
    </location>
</feature>
<dbReference type="Proteomes" id="UP000600865">
    <property type="component" value="Unassembled WGS sequence"/>
</dbReference>
<accession>A0A918KLG2</accession>
<feature type="transmembrane region" description="Helical" evidence="5">
    <location>
        <begin position="162"/>
        <end position="180"/>
    </location>
</feature>
<feature type="transmembrane region" description="Helical" evidence="5">
    <location>
        <begin position="125"/>
        <end position="142"/>
    </location>
</feature>
<keyword evidence="4 5" id="KW-0472">Membrane</keyword>
<feature type="transmembrane region" description="Helical" evidence="5">
    <location>
        <begin position="232"/>
        <end position="254"/>
    </location>
</feature>
<protein>
    <submittedName>
        <fullName evidence="7">Sodium:calcium antiporter</fullName>
    </submittedName>
</protein>
<keyword evidence="2 5" id="KW-0812">Transmembrane</keyword>
<evidence type="ECO:0000259" key="6">
    <source>
        <dbReference type="Pfam" id="PF01699"/>
    </source>
</evidence>
<dbReference type="EMBL" id="BMYV01000001">
    <property type="protein sequence ID" value="GGX65391.1"/>
    <property type="molecule type" value="Genomic_DNA"/>
</dbReference>
<dbReference type="PANTHER" id="PTHR10846">
    <property type="entry name" value="SODIUM/POTASSIUM/CALCIUM EXCHANGER"/>
    <property type="match status" value="1"/>
</dbReference>
<evidence type="ECO:0000313" key="8">
    <source>
        <dbReference type="Proteomes" id="UP000600865"/>
    </source>
</evidence>
<evidence type="ECO:0000313" key="7">
    <source>
        <dbReference type="EMBL" id="GGX65391.1"/>
    </source>
</evidence>
<keyword evidence="8" id="KW-1185">Reference proteome</keyword>
<reference evidence="7 8" key="1">
    <citation type="journal article" date="2014" name="Int. J. Syst. Evol. Microbiol.">
        <title>Complete genome sequence of Corynebacterium casei LMG S-19264T (=DSM 44701T), isolated from a smear-ripened cheese.</title>
        <authorList>
            <consortium name="US DOE Joint Genome Institute (JGI-PGF)"/>
            <person name="Walter F."/>
            <person name="Albersmeier A."/>
            <person name="Kalinowski J."/>
            <person name="Ruckert C."/>
        </authorList>
    </citation>
    <scope>NUCLEOTIDE SEQUENCE [LARGE SCALE GENOMIC DNA]</scope>
    <source>
        <strain evidence="7 8">KCTC 23968</strain>
    </source>
</reference>
<comment type="caution">
    <text evidence="7">The sequence shown here is derived from an EMBL/GenBank/DDBJ whole genome shotgun (WGS) entry which is preliminary data.</text>
</comment>
<proteinExistence type="predicted"/>
<keyword evidence="3 5" id="KW-1133">Transmembrane helix</keyword>
<dbReference type="InterPro" id="IPR044880">
    <property type="entry name" value="NCX_ion-bd_dom_sf"/>
</dbReference>
<dbReference type="Pfam" id="PF01699">
    <property type="entry name" value="Na_Ca_ex"/>
    <property type="match status" value="2"/>
</dbReference>
<evidence type="ECO:0000256" key="4">
    <source>
        <dbReference type="ARBA" id="ARBA00023136"/>
    </source>
</evidence>
<dbReference type="GO" id="GO:0008273">
    <property type="term" value="F:calcium, potassium:sodium antiporter activity"/>
    <property type="evidence" value="ECO:0007669"/>
    <property type="project" value="TreeGrafter"/>
</dbReference>
<evidence type="ECO:0000256" key="1">
    <source>
        <dbReference type="ARBA" id="ARBA00004141"/>
    </source>
</evidence>
<dbReference type="AlphaFoldDB" id="A0A918KLG2"/>